<dbReference type="InterPro" id="IPR036236">
    <property type="entry name" value="Znf_C2H2_sf"/>
</dbReference>
<dbReference type="Gene3D" id="4.10.240.10">
    <property type="entry name" value="Zn(2)-C6 fungal-type DNA-binding domain"/>
    <property type="match status" value="1"/>
</dbReference>
<evidence type="ECO:0000256" key="5">
    <source>
        <dbReference type="ARBA" id="ARBA00023242"/>
    </source>
</evidence>
<dbReference type="InterPro" id="IPR013087">
    <property type="entry name" value="Znf_C2H2_type"/>
</dbReference>
<dbReference type="PANTHER" id="PTHR47660">
    <property type="entry name" value="TRANSCRIPTION FACTOR WITH C2H2 AND ZN(2)-CYS(6) DNA BINDING DOMAIN (EUROFUNG)-RELATED-RELATED"/>
    <property type="match status" value="1"/>
</dbReference>
<keyword evidence="2" id="KW-0862">Zinc</keyword>
<dbReference type="SMART" id="SM00355">
    <property type="entry name" value="ZnF_C2H2"/>
    <property type="match status" value="2"/>
</dbReference>
<dbReference type="Pfam" id="PF04082">
    <property type="entry name" value="Fungal_trans"/>
    <property type="match status" value="1"/>
</dbReference>
<dbReference type="Pfam" id="PF00172">
    <property type="entry name" value="Zn_clus"/>
    <property type="match status" value="1"/>
</dbReference>
<comment type="caution">
    <text evidence="9">The sequence shown here is derived from an EMBL/GenBank/DDBJ whole genome shotgun (WGS) entry which is preliminary data.</text>
</comment>
<dbReference type="GO" id="GO:0006351">
    <property type="term" value="P:DNA-templated transcription"/>
    <property type="evidence" value="ECO:0007669"/>
    <property type="project" value="InterPro"/>
</dbReference>
<keyword evidence="3" id="KW-0805">Transcription regulation</keyword>
<dbReference type="PROSITE" id="PS00028">
    <property type="entry name" value="ZINC_FINGER_C2H2_1"/>
    <property type="match status" value="1"/>
</dbReference>
<accession>A0A9P9AWN8</accession>
<dbReference type="OrthoDB" id="3945418at2759"/>
<dbReference type="SMART" id="SM00066">
    <property type="entry name" value="GAL4"/>
    <property type="match status" value="1"/>
</dbReference>
<dbReference type="InterPro" id="IPR007219">
    <property type="entry name" value="XnlR_reg_dom"/>
</dbReference>
<keyword evidence="4" id="KW-0804">Transcription</keyword>
<evidence type="ECO:0000256" key="6">
    <source>
        <dbReference type="PROSITE-ProRule" id="PRU00042"/>
    </source>
</evidence>
<sequence>MAHHSNMASRLQCSTCEKTYSRISHLRRHEATHGSHRLIVCPSCSKGFVRIDVARRHMRSCVDDQKDIVLPTAKRGKKPKACDRCSQSKVSCDLETPCTRCRSSGFPCSYLRVDAHTVTHAGPGSAKTEIPWLLRLTNPNAFGTEDAVSHDILTDDLVVEEPSNMLLPLEMDGTKPLPQGDMFPWGPAAWMIDDENFTLDIDGMNTDQSTFHSPALKVRMEEMIAELAKTHDKMRRDELVDDTPFEASLAHTVFTTHNLEHFIWVYFRRVHPYHPILHPPSFHCEQVSLPLLLCVFLYGALFSTPLDDAISARGFFHTAEEYIYSRLEMRQLLTSGGNSPCTTTTIEVLQAALSMIIIQTSKNDAVVRRRIRFERFHKLNAAVRYTGAFAAKHRMEISEYTADTWDQFIEDELLIRLAHYTGMCNNFMVGLFNYPSQVYLCEMVGDMPSRRNLFEADTSQTFAALALLEPSGPRPLSLAKSVSMLMHDSWPGPTDEVYKRATPEDLLIVMSSIGTTIVVSRTNCLFPASSRALLLACLRWKTLWDAATSNAQKPGFTKHGMEMWWLSVAIIKVQQAGDMSSDYMSKVALDSMTSVNEFLNRYKDAPNGNASL</sequence>
<keyword evidence="5" id="KW-0539">Nucleus</keyword>
<evidence type="ECO:0000256" key="2">
    <source>
        <dbReference type="ARBA" id="ARBA00022833"/>
    </source>
</evidence>
<dbReference type="Gene3D" id="3.30.160.60">
    <property type="entry name" value="Classic Zinc Finger"/>
    <property type="match status" value="1"/>
</dbReference>
<gene>
    <name evidence="9" type="ORF">B0T10DRAFT_479287</name>
</gene>
<keyword evidence="1" id="KW-0479">Metal-binding</keyword>
<evidence type="ECO:0000259" key="7">
    <source>
        <dbReference type="PROSITE" id="PS50048"/>
    </source>
</evidence>
<evidence type="ECO:0000313" key="10">
    <source>
        <dbReference type="Proteomes" id="UP000777438"/>
    </source>
</evidence>
<feature type="domain" description="C2H2-type" evidence="8">
    <location>
        <begin position="11"/>
        <end position="38"/>
    </location>
</feature>
<reference evidence="9 10" key="1">
    <citation type="journal article" date="2021" name="Nat. Commun.">
        <title>Genetic determinants of endophytism in the Arabidopsis root mycobiome.</title>
        <authorList>
            <person name="Mesny F."/>
            <person name="Miyauchi S."/>
            <person name="Thiergart T."/>
            <person name="Pickel B."/>
            <person name="Atanasova L."/>
            <person name="Karlsson M."/>
            <person name="Huettel B."/>
            <person name="Barry K.W."/>
            <person name="Haridas S."/>
            <person name="Chen C."/>
            <person name="Bauer D."/>
            <person name="Andreopoulos W."/>
            <person name="Pangilinan J."/>
            <person name="LaButti K."/>
            <person name="Riley R."/>
            <person name="Lipzen A."/>
            <person name="Clum A."/>
            <person name="Drula E."/>
            <person name="Henrissat B."/>
            <person name="Kohler A."/>
            <person name="Grigoriev I.V."/>
            <person name="Martin F.M."/>
            <person name="Hacquard S."/>
        </authorList>
    </citation>
    <scope>NUCLEOTIDE SEQUENCE [LARGE SCALE GENOMIC DNA]</scope>
    <source>
        <strain evidence="9 10">MPI-CAGE-CH-0241</strain>
    </source>
</reference>
<evidence type="ECO:0000256" key="3">
    <source>
        <dbReference type="ARBA" id="ARBA00023015"/>
    </source>
</evidence>
<dbReference type="AlphaFoldDB" id="A0A9P9AWN8"/>
<organism evidence="9 10">
    <name type="scientific">Thelonectria olida</name>
    <dbReference type="NCBI Taxonomy" id="1576542"/>
    <lineage>
        <taxon>Eukaryota</taxon>
        <taxon>Fungi</taxon>
        <taxon>Dikarya</taxon>
        <taxon>Ascomycota</taxon>
        <taxon>Pezizomycotina</taxon>
        <taxon>Sordariomycetes</taxon>
        <taxon>Hypocreomycetidae</taxon>
        <taxon>Hypocreales</taxon>
        <taxon>Nectriaceae</taxon>
        <taxon>Thelonectria</taxon>
    </lineage>
</organism>
<dbReference type="CDD" id="cd12148">
    <property type="entry name" value="fungal_TF_MHR"/>
    <property type="match status" value="1"/>
</dbReference>
<keyword evidence="10" id="KW-1185">Reference proteome</keyword>
<protein>
    <submittedName>
        <fullName evidence="9">Uncharacterized protein</fullName>
    </submittedName>
</protein>
<evidence type="ECO:0000259" key="8">
    <source>
        <dbReference type="PROSITE" id="PS50157"/>
    </source>
</evidence>
<dbReference type="PROSITE" id="PS50157">
    <property type="entry name" value="ZINC_FINGER_C2H2_2"/>
    <property type="match status" value="1"/>
</dbReference>
<dbReference type="Proteomes" id="UP000777438">
    <property type="component" value="Unassembled WGS sequence"/>
</dbReference>
<dbReference type="EMBL" id="JAGPYM010000004">
    <property type="protein sequence ID" value="KAH6896005.1"/>
    <property type="molecule type" value="Genomic_DNA"/>
</dbReference>
<dbReference type="PROSITE" id="PS50048">
    <property type="entry name" value="ZN2_CY6_FUNGAL_2"/>
    <property type="match status" value="1"/>
</dbReference>
<feature type="domain" description="Zn(2)-C6 fungal-type" evidence="7">
    <location>
        <begin position="81"/>
        <end position="110"/>
    </location>
</feature>
<dbReference type="InterPro" id="IPR001138">
    <property type="entry name" value="Zn2Cys6_DnaBD"/>
</dbReference>
<evidence type="ECO:0000256" key="4">
    <source>
        <dbReference type="ARBA" id="ARBA00023163"/>
    </source>
</evidence>
<dbReference type="SUPFAM" id="SSF57667">
    <property type="entry name" value="beta-beta-alpha zinc fingers"/>
    <property type="match status" value="1"/>
</dbReference>
<name>A0A9P9AWN8_9HYPO</name>
<dbReference type="CDD" id="cd00067">
    <property type="entry name" value="GAL4"/>
    <property type="match status" value="1"/>
</dbReference>
<dbReference type="GO" id="GO:0003677">
    <property type="term" value="F:DNA binding"/>
    <property type="evidence" value="ECO:0007669"/>
    <property type="project" value="InterPro"/>
</dbReference>
<proteinExistence type="predicted"/>
<evidence type="ECO:0000256" key="1">
    <source>
        <dbReference type="ARBA" id="ARBA00022723"/>
    </source>
</evidence>
<dbReference type="InterPro" id="IPR036864">
    <property type="entry name" value="Zn2-C6_fun-type_DNA-bd_sf"/>
</dbReference>
<dbReference type="GO" id="GO:0000981">
    <property type="term" value="F:DNA-binding transcription factor activity, RNA polymerase II-specific"/>
    <property type="evidence" value="ECO:0007669"/>
    <property type="project" value="InterPro"/>
</dbReference>
<keyword evidence="6" id="KW-0863">Zinc-finger</keyword>
<dbReference type="SUPFAM" id="SSF57701">
    <property type="entry name" value="Zn2/Cys6 DNA-binding domain"/>
    <property type="match status" value="1"/>
</dbReference>
<evidence type="ECO:0000313" key="9">
    <source>
        <dbReference type="EMBL" id="KAH6896005.1"/>
    </source>
</evidence>
<dbReference type="Pfam" id="PF00096">
    <property type="entry name" value="zf-C2H2"/>
    <property type="match status" value="1"/>
</dbReference>
<dbReference type="PROSITE" id="PS00463">
    <property type="entry name" value="ZN2_CY6_FUNGAL_1"/>
    <property type="match status" value="1"/>
</dbReference>
<dbReference type="GO" id="GO:0008270">
    <property type="term" value="F:zinc ion binding"/>
    <property type="evidence" value="ECO:0007669"/>
    <property type="project" value="UniProtKB-KW"/>
</dbReference>